<feature type="repeat" description="WD" evidence="3">
    <location>
        <begin position="237"/>
        <end position="279"/>
    </location>
</feature>
<dbReference type="HOGENOM" id="CLU_000288_57_14_1"/>
<dbReference type="PANTHER" id="PTHR44489">
    <property type="match status" value="1"/>
</dbReference>
<dbReference type="InterPro" id="IPR044715">
    <property type="entry name" value="WDR86-like"/>
</dbReference>
<sequence>MLGKMGCGSIKSTSKSDVLIEDIDTNIGSVSLMEISEDRSMLVVAGELGTALVISTFSSPTEIIGKLVGHSAGITCSTIDNLYIYTGSVDQTIRKWSIETMDCLFIFFGHSSKINRIMIKSSFLFSTSYDKTAKVWLANVAISSFNQFEDDEDFDEDNEQQLVTIDNLTKDELTRLSPCIQTYKGHTKSVYPIIFLPTDTDFELTGRILETDLVVTGSVDCTIRIWSFKYGDCLKLLTDHCAPIYSLLADPLNSKQFISASGDGKIISWDAVTGELVKQMSDHNGPVISCVAYNRMLFSGSTDRTARAWVIEFGECVRVFHGNSSAVSLVQYYNGLVCVGLGDGVANIFDSKSGSLKKSFHGHQEAITGLQVAANRIFTCDLLGKLCVWDISDIKEETIFGERIEEDENSDDDCEAVQRAIQVVNKYVRH</sequence>
<dbReference type="Proteomes" id="UP000015104">
    <property type="component" value="Unassembled WGS sequence"/>
</dbReference>
<accession>T1KN59</accession>
<dbReference type="Gene3D" id="2.130.10.10">
    <property type="entry name" value="YVTN repeat-like/Quinoprotein amine dehydrogenase"/>
    <property type="match status" value="2"/>
</dbReference>
<organism evidence="4 5">
    <name type="scientific">Tetranychus urticae</name>
    <name type="common">Two-spotted spider mite</name>
    <dbReference type="NCBI Taxonomy" id="32264"/>
    <lineage>
        <taxon>Eukaryota</taxon>
        <taxon>Metazoa</taxon>
        <taxon>Ecdysozoa</taxon>
        <taxon>Arthropoda</taxon>
        <taxon>Chelicerata</taxon>
        <taxon>Arachnida</taxon>
        <taxon>Acari</taxon>
        <taxon>Acariformes</taxon>
        <taxon>Trombidiformes</taxon>
        <taxon>Prostigmata</taxon>
        <taxon>Eleutherengona</taxon>
        <taxon>Raphignathae</taxon>
        <taxon>Tetranychoidea</taxon>
        <taxon>Tetranychidae</taxon>
        <taxon>Tetranychus</taxon>
    </lineage>
</organism>
<protein>
    <submittedName>
        <fullName evidence="4">Uncharacterized protein</fullName>
    </submittedName>
</protein>
<dbReference type="CDD" id="cd00200">
    <property type="entry name" value="WD40"/>
    <property type="match status" value="1"/>
</dbReference>
<gene>
    <name evidence="4" type="primary">107365420</name>
</gene>
<proteinExistence type="predicted"/>
<dbReference type="PRINTS" id="PR00320">
    <property type="entry name" value="GPROTEINBRPT"/>
</dbReference>
<dbReference type="InterPro" id="IPR015943">
    <property type="entry name" value="WD40/YVTN_repeat-like_dom_sf"/>
</dbReference>
<reference evidence="4" key="2">
    <citation type="submission" date="2015-06" db="UniProtKB">
        <authorList>
            <consortium name="EnsemblMetazoa"/>
        </authorList>
    </citation>
    <scope>IDENTIFICATION</scope>
</reference>
<dbReference type="EMBL" id="CAEY01000250">
    <property type="status" value="NOT_ANNOTATED_CDS"/>
    <property type="molecule type" value="Genomic_DNA"/>
</dbReference>
<evidence type="ECO:0000313" key="5">
    <source>
        <dbReference type="Proteomes" id="UP000015104"/>
    </source>
</evidence>
<evidence type="ECO:0000256" key="2">
    <source>
        <dbReference type="ARBA" id="ARBA00022737"/>
    </source>
</evidence>
<dbReference type="SUPFAM" id="SSF50978">
    <property type="entry name" value="WD40 repeat-like"/>
    <property type="match status" value="1"/>
</dbReference>
<dbReference type="Pfam" id="PF00400">
    <property type="entry name" value="WD40"/>
    <property type="match status" value="5"/>
</dbReference>
<dbReference type="OMA" id="HGGINWL"/>
<dbReference type="PANTHER" id="PTHR44489:SF11">
    <property type="entry name" value="WD REPEAT DOMAIN 86"/>
    <property type="match status" value="1"/>
</dbReference>
<dbReference type="InterPro" id="IPR020472">
    <property type="entry name" value="WD40_PAC1"/>
</dbReference>
<dbReference type="eggNOG" id="KOG0274">
    <property type="taxonomic scope" value="Eukaryota"/>
</dbReference>
<dbReference type="AlphaFoldDB" id="T1KN59"/>
<keyword evidence="1 3" id="KW-0853">WD repeat</keyword>
<evidence type="ECO:0000256" key="1">
    <source>
        <dbReference type="ARBA" id="ARBA00022574"/>
    </source>
</evidence>
<evidence type="ECO:0000256" key="3">
    <source>
        <dbReference type="PROSITE-ProRule" id="PRU00221"/>
    </source>
</evidence>
<dbReference type="STRING" id="32264.T1KN59"/>
<dbReference type="KEGG" id="tut:107365420"/>
<evidence type="ECO:0000313" key="4">
    <source>
        <dbReference type="EnsemblMetazoa" id="tetur15g04070.1"/>
    </source>
</evidence>
<reference evidence="5" key="1">
    <citation type="submission" date="2011-08" db="EMBL/GenBank/DDBJ databases">
        <authorList>
            <person name="Rombauts S."/>
        </authorList>
    </citation>
    <scope>NUCLEOTIDE SEQUENCE</scope>
    <source>
        <strain evidence="5">London</strain>
    </source>
</reference>
<dbReference type="SMART" id="SM00320">
    <property type="entry name" value="WD40"/>
    <property type="match status" value="8"/>
</dbReference>
<keyword evidence="2" id="KW-0677">Repeat</keyword>
<dbReference type="OrthoDB" id="674604at2759"/>
<dbReference type="InterPro" id="IPR036322">
    <property type="entry name" value="WD40_repeat_dom_sf"/>
</dbReference>
<dbReference type="InterPro" id="IPR001680">
    <property type="entry name" value="WD40_rpt"/>
</dbReference>
<name>T1KN59_TETUR</name>
<dbReference type="EnsemblMetazoa" id="tetur15g04070.1">
    <property type="protein sequence ID" value="tetur15g04070.1"/>
    <property type="gene ID" value="tetur15g04070"/>
</dbReference>
<feature type="repeat" description="WD" evidence="3">
    <location>
        <begin position="67"/>
        <end position="106"/>
    </location>
</feature>
<dbReference type="PROSITE" id="PS50082">
    <property type="entry name" value="WD_REPEATS_2"/>
    <property type="match status" value="2"/>
</dbReference>
<keyword evidence="5" id="KW-1185">Reference proteome</keyword>